<dbReference type="AlphaFoldDB" id="F6BC53"/>
<keyword evidence="3" id="KW-1185">Reference proteome</keyword>
<sequence length="197" mass="23152">MIKVYRIDGIWAILILGLILLLIIAGVFLLIPLAVLLGTYLLYRKFKVSIHEFIKKLRRKKIKIKDTSQSGEVKINFGRKIPIEDSSEISKTKEESKGEINEEIREFIEYLKNVGMEFKDGVLYYEGKKLYPTYRKSYPVNEIIKLDIPKDFDAIILGLKGFPWEPKFLYLIPIDEAKERMSIDELKKYEFKIKQIK</sequence>
<dbReference type="KEGG" id="mig:Metig_0580"/>
<dbReference type="RefSeq" id="WP_013798741.1">
    <property type="nucleotide sequence ID" value="NC_015562.1"/>
</dbReference>
<name>F6BC53_METIK</name>
<dbReference type="STRING" id="880724.Metig_0580"/>
<organism evidence="3">
    <name type="scientific">Methanotorris igneus (strain DSM 5666 / JCM 11834 / Kol 5)</name>
    <dbReference type="NCBI Taxonomy" id="880724"/>
    <lineage>
        <taxon>Archaea</taxon>
        <taxon>Methanobacteriati</taxon>
        <taxon>Methanobacteriota</taxon>
        <taxon>Methanomada group</taxon>
        <taxon>Methanococci</taxon>
        <taxon>Methanococcales</taxon>
        <taxon>Methanocaldococcaceae</taxon>
        <taxon>Methanotorris</taxon>
    </lineage>
</organism>
<keyword evidence="1" id="KW-0812">Transmembrane</keyword>
<dbReference type="HOGENOM" id="CLU_1318547_0_0_2"/>
<dbReference type="Proteomes" id="UP000009227">
    <property type="component" value="Chromosome"/>
</dbReference>
<protein>
    <submittedName>
        <fullName evidence="2">Uncharacterized protein</fullName>
    </submittedName>
</protein>
<dbReference type="OrthoDB" id="65665at2157"/>
<reference evidence="2 3" key="1">
    <citation type="submission" date="2011-05" db="EMBL/GenBank/DDBJ databases">
        <title>Complete sequence of Methanotorris igneus Kol 5.</title>
        <authorList>
            <consortium name="US DOE Joint Genome Institute"/>
            <person name="Lucas S."/>
            <person name="Han J."/>
            <person name="Lapidus A."/>
            <person name="Cheng J.-F."/>
            <person name="Goodwin L."/>
            <person name="Pitluck S."/>
            <person name="Peters L."/>
            <person name="Mikhailova N."/>
            <person name="Chertkov O."/>
            <person name="Han C."/>
            <person name="Tapia R."/>
            <person name="Land M."/>
            <person name="Hauser L."/>
            <person name="Kyrpides N."/>
            <person name="Ivanova N."/>
            <person name="Pagani I."/>
            <person name="Sieprawska-Lupa M."/>
            <person name="Whitman W."/>
            <person name="Woyke T."/>
        </authorList>
    </citation>
    <scope>NUCLEOTIDE SEQUENCE [LARGE SCALE GENOMIC DNA]</scope>
    <source>
        <strain evidence="3">DSM 5666 / JCM 11834 / Kol 5</strain>
    </source>
</reference>
<evidence type="ECO:0000256" key="1">
    <source>
        <dbReference type="SAM" id="Phobius"/>
    </source>
</evidence>
<evidence type="ECO:0000313" key="2">
    <source>
        <dbReference type="EMBL" id="AEF96134.1"/>
    </source>
</evidence>
<keyword evidence="1" id="KW-1133">Transmembrane helix</keyword>
<dbReference type="GeneID" id="10643418"/>
<proteinExistence type="predicted"/>
<gene>
    <name evidence="2" type="ordered locus">Metig_0580</name>
</gene>
<dbReference type="EMBL" id="CP002737">
    <property type="protein sequence ID" value="AEF96134.1"/>
    <property type="molecule type" value="Genomic_DNA"/>
</dbReference>
<feature type="transmembrane region" description="Helical" evidence="1">
    <location>
        <begin position="12"/>
        <end position="43"/>
    </location>
</feature>
<evidence type="ECO:0000313" key="3">
    <source>
        <dbReference type="Proteomes" id="UP000009227"/>
    </source>
</evidence>
<keyword evidence="1" id="KW-0472">Membrane</keyword>
<accession>F6BC53</accession>